<keyword evidence="7 11" id="KW-0464">Manganese</keyword>
<feature type="active site" description="GMP-histidine intermediate" evidence="9">
    <location>
        <position position="337"/>
    </location>
</feature>
<feature type="binding site" evidence="10">
    <location>
        <begin position="337"/>
        <end position="340"/>
    </location>
    <ligand>
        <name>GMP</name>
        <dbReference type="ChEBI" id="CHEBI:58115"/>
    </ligand>
</feature>
<dbReference type="SUPFAM" id="SSF103365">
    <property type="entry name" value="Hypothetical protein PH1602"/>
    <property type="match status" value="1"/>
</dbReference>
<evidence type="ECO:0000256" key="3">
    <source>
        <dbReference type="ARBA" id="ARBA00022723"/>
    </source>
</evidence>
<dbReference type="InterPro" id="IPR036025">
    <property type="entry name" value="RtcB-like_sf"/>
</dbReference>
<comment type="catalytic activity">
    <reaction evidence="8">
        <text>a 3'-end 3'-phospho-ribonucleotide-RNA + a 5'-end dephospho-ribonucleoside-RNA + GTP = a ribonucleotidyl-ribonucleotide-RNA + GMP + diphosphate</text>
        <dbReference type="Rhea" id="RHEA:68076"/>
        <dbReference type="Rhea" id="RHEA-COMP:10463"/>
        <dbReference type="Rhea" id="RHEA-COMP:13936"/>
        <dbReference type="Rhea" id="RHEA-COMP:17355"/>
        <dbReference type="ChEBI" id="CHEBI:33019"/>
        <dbReference type="ChEBI" id="CHEBI:37565"/>
        <dbReference type="ChEBI" id="CHEBI:58115"/>
        <dbReference type="ChEBI" id="CHEBI:83062"/>
        <dbReference type="ChEBI" id="CHEBI:138284"/>
        <dbReference type="ChEBI" id="CHEBI:173118"/>
        <dbReference type="EC" id="6.5.1.8"/>
    </reaction>
</comment>
<dbReference type="EMBL" id="CDRZ01000240">
    <property type="protein sequence ID" value="CEO89288.1"/>
    <property type="molecule type" value="Genomic_DNA"/>
</dbReference>
<feature type="binding site" evidence="10">
    <location>
        <begin position="281"/>
        <end position="282"/>
    </location>
    <ligand>
        <name>GMP</name>
        <dbReference type="ChEBI" id="CHEBI:58115"/>
    </ligand>
</feature>
<feature type="binding site" evidence="11">
    <location>
        <position position="77"/>
    </location>
    <ligand>
        <name>Mn(2+)</name>
        <dbReference type="ChEBI" id="CHEBI:29035"/>
        <label>1</label>
    </ligand>
</feature>
<evidence type="ECO:0000313" key="13">
    <source>
        <dbReference type="Proteomes" id="UP000046155"/>
    </source>
</evidence>
<evidence type="ECO:0000313" key="12">
    <source>
        <dbReference type="EMBL" id="CEO89288.1"/>
    </source>
</evidence>
<evidence type="ECO:0000256" key="6">
    <source>
        <dbReference type="ARBA" id="ARBA00023134"/>
    </source>
</evidence>
<dbReference type="InterPro" id="IPR001233">
    <property type="entry name" value="RtcB"/>
</dbReference>
<dbReference type="GO" id="GO:0030145">
    <property type="term" value="F:manganese ion binding"/>
    <property type="evidence" value="ECO:0007669"/>
    <property type="project" value="TreeGrafter"/>
</dbReference>
<dbReference type="OrthoDB" id="9802323at2"/>
<keyword evidence="13" id="KW-1185">Reference proteome</keyword>
<dbReference type="GO" id="GO:0042245">
    <property type="term" value="P:RNA repair"/>
    <property type="evidence" value="ECO:0007669"/>
    <property type="project" value="UniProtKB-KW"/>
</dbReference>
<dbReference type="GO" id="GO:0005525">
    <property type="term" value="F:GTP binding"/>
    <property type="evidence" value="ECO:0007669"/>
    <property type="project" value="UniProtKB-KW"/>
</dbReference>
<evidence type="ECO:0000256" key="11">
    <source>
        <dbReference type="PIRSR" id="PIRSR601233-3"/>
    </source>
</evidence>
<dbReference type="GO" id="GO:0170057">
    <property type="term" value="F:RNA ligase (GTP) activity"/>
    <property type="evidence" value="ECO:0007669"/>
    <property type="project" value="UniProtKB-EC"/>
</dbReference>
<feature type="binding site" evidence="11">
    <location>
        <position position="184"/>
    </location>
    <ligand>
        <name>Mn(2+)</name>
        <dbReference type="ChEBI" id="CHEBI:29035"/>
        <label>2</label>
    </ligand>
</feature>
<reference evidence="13" key="1">
    <citation type="submission" date="2015-01" db="EMBL/GenBank/DDBJ databases">
        <authorList>
            <person name="Manzoor Shahid"/>
            <person name="Zubair Saima"/>
        </authorList>
    </citation>
    <scope>NUCLEOTIDE SEQUENCE [LARGE SCALE GENOMIC DNA]</scope>
    <source>
        <strain evidence="13">Sp3</strain>
    </source>
</reference>
<comment type="cofactor">
    <cofactor evidence="11">
        <name>Mn(2+)</name>
        <dbReference type="ChEBI" id="CHEBI:29035"/>
    </cofactor>
    <text evidence="11">Binds 2 manganese ions per subunit.</text>
</comment>
<evidence type="ECO:0000256" key="9">
    <source>
        <dbReference type="PIRSR" id="PIRSR601233-1"/>
    </source>
</evidence>
<accession>A0A0B7MM53</accession>
<dbReference type="GO" id="GO:0006281">
    <property type="term" value="P:DNA repair"/>
    <property type="evidence" value="ECO:0007669"/>
    <property type="project" value="TreeGrafter"/>
</dbReference>
<dbReference type="GO" id="GO:0003909">
    <property type="term" value="F:DNA ligase activity"/>
    <property type="evidence" value="ECO:0007669"/>
    <property type="project" value="TreeGrafter"/>
</dbReference>
<evidence type="ECO:0000256" key="1">
    <source>
        <dbReference type="ARBA" id="ARBA00012726"/>
    </source>
</evidence>
<feature type="binding site" evidence="10">
    <location>
        <begin position="313"/>
        <end position="316"/>
    </location>
    <ligand>
        <name>GMP</name>
        <dbReference type="ChEBI" id="CHEBI:58115"/>
    </ligand>
</feature>
<dbReference type="Proteomes" id="UP000046155">
    <property type="component" value="Unassembled WGS sequence"/>
</dbReference>
<keyword evidence="6 10" id="KW-0342">GTP-binding</keyword>
<feature type="binding site" evidence="10">
    <location>
        <begin position="166"/>
        <end position="170"/>
    </location>
    <ligand>
        <name>GMP</name>
        <dbReference type="ChEBI" id="CHEBI:58115"/>
    </ligand>
</feature>
<evidence type="ECO:0000256" key="5">
    <source>
        <dbReference type="ARBA" id="ARBA00022800"/>
    </source>
</evidence>
<evidence type="ECO:0000256" key="7">
    <source>
        <dbReference type="ARBA" id="ARBA00023211"/>
    </source>
</evidence>
<dbReference type="AlphaFoldDB" id="A0A0B7MM53"/>
<proteinExistence type="predicted"/>
<dbReference type="PANTHER" id="PTHR43749">
    <property type="entry name" value="RNA-SPLICING LIGASE RTCB"/>
    <property type="match status" value="1"/>
</dbReference>
<feature type="binding site" evidence="11">
    <location>
        <position position="167"/>
    </location>
    <ligand>
        <name>Mn(2+)</name>
        <dbReference type="ChEBI" id="CHEBI:29035"/>
        <label>1</label>
    </ligand>
</feature>
<keyword evidence="2" id="KW-0436">Ligase</keyword>
<evidence type="ECO:0000256" key="4">
    <source>
        <dbReference type="ARBA" id="ARBA00022741"/>
    </source>
</evidence>
<name>A0A0B7MM53_9FIRM</name>
<feature type="binding site" evidence="10">
    <location>
        <position position="320"/>
    </location>
    <ligand>
        <name>GMP</name>
        <dbReference type="ChEBI" id="CHEBI:58115"/>
    </ligand>
</feature>
<gene>
    <name evidence="12" type="ORF">SSCH_430029</name>
</gene>
<keyword evidence="4 10" id="KW-0547">Nucleotide-binding</keyword>
<dbReference type="PANTHER" id="PTHR43749:SF2">
    <property type="entry name" value="RNA-SPLICING LIGASE RTCB"/>
    <property type="match status" value="1"/>
</dbReference>
<organism evidence="12 13">
    <name type="scientific">Syntrophaceticus schinkii</name>
    <dbReference type="NCBI Taxonomy" id="499207"/>
    <lineage>
        <taxon>Bacteria</taxon>
        <taxon>Bacillati</taxon>
        <taxon>Bacillota</taxon>
        <taxon>Clostridia</taxon>
        <taxon>Thermoanaerobacterales</taxon>
        <taxon>Thermoanaerobacterales Family III. Incertae Sedis</taxon>
        <taxon>Syntrophaceticus</taxon>
    </lineage>
</organism>
<feature type="binding site" evidence="11">
    <location>
        <position position="281"/>
    </location>
    <ligand>
        <name>Mn(2+)</name>
        <dbReference type="ChEBI" id="CHEBI:29035"/>
        <label>2</label>
    </ligand>
</feature>
<dbReference type="Pfam" id="PF01139">
    <property type="entry name" value="RtcB"/>
    <property type="match status" value="1"/>
</dbReference>
<evidence type="ECO:0000256" key="8">
    <source>
        <dbReference type="ARBA" id="ARBA00047746"/>
    </source>
</evidence>
<dbReference type="RefSeq" id="WP_044665264.1">
    <property type="nucleotide sequence ID" value="NZ_CDRZ01000240.1"/>
</dbReference>
<feature type="binding site" evidence="10">
    <location>
        <position position="411"/>
    </location>
    <ligand>
        <name>GMP</name>
        <dbReference type="ChEBI" id="CHEBI:58115"/>
    </ligand>
</feature>
<dbReference type="InterPro" id="IPR052915">
    <property type="entry name" value="RtcB-like"/>
</dbReference>
<dbReference type="EC" id="6.5.1.8" evidence="1"/>
<evidence type="ECO:0000256" key="10">
    <source>
        <dbReference type="PIRSR" id="PIRSR601233-2"/>
    </source>
</evidence>
<sequence>MFVHFDESKQQKPIKIWLEDVDQVDEGCLRQVINLSNLPFIHKWAALMPDCHEGYGMPIGGVIAADGVIIPNAVGVDIGCGICFVQTDVPAETLQIDTGGQGKLIQAITGQILRSVPTGFKHHKKKRHCTVLDRAASQFPREHLVPKLVPELDSGYYQVGTLGGGNHFIEIQEDEDGLTGLMVHSGSRNFGFKVCNYFNKLAKGLNKQWDSPVPASYDLAYFPVDTEDGQQYISWMQLAQDFARENRSQIMDQVQNIFRNYLNKHARIQDIKFAKPINCHHNYASFEHHYAKDVWVHRKGAISARNGEMGVIPGAMGSYSYIVEGLGNPESFHSCSHGAGRVFSRKKAKQTFSVQQVMDDLNRLGVALGKHRKGDVAEECRMVYKDIDFVLNQQLDLVRPVKKLKTLGVVKG</sequence>
<evidence type="ECO:0000256" key="2">
    <source>
        <dbReference type="ARBA" id="ARBA00022598"/>
    </source>
</evidence>
<keyword evidence="5" id="KW-0692">RNA repair</keyword>
<dbReference type="Gene3D" id="3.90.1860.10">
    <property type="entry name" value="tRNA-splicing ligase RtcB"/>
    <property type="match status" value="1"/>
</dbReference>
<dbReference type="GO" id="GO:0006396">
    <property type="term" value="P:RNA processing"/>
    <property type="evidence" value="ECO:0007669"/>
    <property type="project" value="InterPro"/>
</dbReference>
<protein>
    <recommendedName>
        <fullName evidence="1">3'-phosphate/5'-hydroxy nucleic acid ligase</fullName>
        <ecNumber evidence="1">6.5.1.8</ecNumber>
    </recommendedName>
</protein>
<keyword evidence="3 11" id="KW-0479">Metal-binding</keyword>